<name>A0ABT1K3T7_9ACTN</name>
<dbReference type="InterPro" id="IPR005829">
    <property type="entry name" value="Sugar_transporter_CS"/>
</dbReference>
<dbReference type="PANTHER" id="PTHR23530:SF1">
    <property type="entry name" value="PERMEASE, MAJOR FACILITATOR SUPERFAMILY-RELATED"/>
    <property type="match status" value="1"/>
</dbReference>
<feature type="transmembrane region" description="Helical" evidence="5">
    <location>
        <begin position="264"/>
        <end position="285"/>
    </location>
</feature>
<reference evidence="7 8" key="1">
    <citation type="submission" date="2022-06" db="EMBL/GenBank/DDBJ databases">
        <title>Sequencing the genomes of 1000 actinobacteria strains.</title>
        <authorList>
            <person name="Klenk H.-P."/>
        </authorList>
    </citation>
    <scope>NUCLEOTIDE SEQUENCE [LARGE SCALE GENOMIC DNA]</scope>
    <source>
        <strain evidence="7 8">DSM 44170</strain>
    </source>
</reference>
<protein>
    <recommendedName>
        <fullName evidence="6">Major facilitator superfamily (MFS) profile domain-containing protein</fullName>
    </recommendedName>
</protein>
<keyword evidence="4 5" id="KW-0472">Membrane</keyword>
<evidence type="ECO:0000313" key="7">
    <source>
        <dbReference type="EMBL" id="MCP2348660.1"/>
    </source>
</evidence>
<gene>
    <name evidence="7" type="ORF">HD595_004782</name>
</gene>
<dbReference type="Proteomes" id="UP001320766">
    <property type="component" value="Unassembled WGS sequence"/>
</dbReference>
<feature type="transmembrane region" description="Helical" evidence="5">
    <location>
        <begin position="175"/>
        <end position="193"/>
    </location>
</feature>
<dbReference type="InterPro" id="IPR036259">
    <property type="entry name" value="MFS_trans_sf"/>
</dbReference>
<feature type="transmembrane region" description="Helical" evidence="5">
    <location>
        <begin position="12"/>
        <end position="33"/>
    </location>
</feature>
<dbReference type="Pfam" id="PF07690">
    <property type="entry name" value="MFS_1"/>
    <property type="match status" value="1"/>
</dbReference>
<dbReference type="InterPro" id="IPR020846">
    <property type="entry name" value="MFS_dom"/>
</dbReference>
<organism evidence="7 8">
    <name type="scientific">Nonomuraea roseoviolacea subsp. carminata</name>
    <dbReference type="NCBI Taxonomy" id="160689"/>
    <lineage>
        <taxon>Bacteria</taxon>
        <taxon>Bacillati</taxon>
        <taxon>Actinomycetota</taxon>
        <taxon>Actinomycetes</taxon>
        <taxon>Streptosporangiales</taxon>
        <taxon>Streptosporangiaceae</taxon>
        <taxon>Nonomuraea</taxon>
    </lineage>
</organism>
<dbReference type="PROSITE" id="PS00216">
    <property type="entry name" value="SUGAR_TRANSPORT_1"/>
    <property type="match status" value="1"/>
</dbReference>
<sequence>MITTPRSALRRYLVVCSLTWLPTGLMIPTMILLMTERGLGLAEIGTAFTVFSVVTLSLELPTGGLADVVGRRVVLAVSAGFTVVALALMAVSTTFWMFVLTGVLKGVARALSSGPATAWYVDTLHEVEGRDADLRPGLSRGSAMESAALCLGVLAGGFVPLVVPPGTVEPLAVPPLLGAVAAAVLLGVVLLALPEPSHRRASLGETLRAVPATVLTGLRLATGHGVLRRLTVYALVTGVALTAVELLTPGRLARLAGTAELGGTAYALVAALGFAGSAAGSALAPRAARLARGPARGAALGVVLAALSLGALAATAETGGPAGLAAAGGAYVAMYAGLAVTSVLCLEMTHRTVTAAERTTVGSTGSLAQQAGGALSNVGLGVLATAAGTGVAWGLAAALTAASALLFARLPALRPGGVPAAEPAERAASA</sequence>
<dbReference type="EMBL" id="JAMZEC010000001">
    <property type="protein sequence ID" value="MCP2348660.1"/>
    <property type="molecule type" value="Genomic_DNA"/>
</dbReference>
<keyword evidence="3 5" id="KW-1133">Transmembrane helix</keyword>
<feature type="transmembrane region" description="Helical" evidence="5">
    <location>
        <begin position="226"/>
        <end position="244"/>
    </location>
</feature>
<evidence type="ECO:0000256" key="2">
    <source>
        <dbReference type="ARBA" id="ARBA00022692"/>
    </source>
</evidence>
<evidence type="ECO:0000313" key="8">
    <source>
        <dbReference type="Proteomes" id="UP001320766"/>
    </source>
</evidence>
<evidence type="ECO:0000256" key="3">
    <source>
        <dbReference type="ARBA" id="ARBA00022989"/>
    </source>
</evidence>
<evidence type="ECO:0000256" key="4">
    <source>
        <dbReference type="ARBA" id="ARBA00023136"/>
    </source>
</evidence>
<comment type="caution">
    <text evidence="7">The sequence shown here is derived from an EMBL/GenBank/DDBJ whole genome shotgun (WGS) entry which is preliminary data.</text>
</comment>
<dbReference type="PROSITE" id="PS50850">
    <property type="entry name" value="MFS"/>
    <property type="match status" value="1"/>
</dbReference>
<proteinExistence type="predicted"/>
<dbReference type="RefSeq" id="WP_253772588.1">
    <property type="nucleotide sequence ID" value="NZ_JAMZEC010000001.1"/>
</dbReference>
<dbReference type="SUPFAM" id="SSF103473">
    <property type="entry name" value="MFS general substrate transporter"/>
    <property type="match status" value="1"/>
</dbReference>
<evidence type="ECO:0000256" key="5">
    <source>
        <dbReference type="SAM" id="Phobius"/>
    </source>
</evidence>
<feature type="domain" description="Major facilitator superfamily (MFS) profile" evidence="6">
    <location>
        <begin position="1"/>
        <end position="415"/>
    </location>
</feature>
<keyword evidence="8" id="KW-1185">Reference proteome</keyword>
<dbReference type="InterPro" id="IPR011701">
    <property type="entry name" value="MFS"/>
</dbReference>
<accession>A0ABT1K3T7</accession>
<evidence type="ECO:0000259" key="6">
    <source>
        <dbReference type="PROSITE" id="PS50850"/>
    </source>
</evidence>
<dbReference type="Gene3D" id="1.20.1250.20">
    <property type="entry name" value="MFS general substrate transporter like domains"/>
    <property type="match status" value="1"/>
</dbReference>
<feature type="transmembrane region" description="Helical" evidence="5">
    <location>
        <begin position="40"/>
        <end position="58"/>
    </location>
</feature>
<dbReference type="InterPro" id="IPR053160">
    <property type="entry name" value="MFS_DHA3_Transporter"/>
</dbReference>
<evidence type="ECO:0000256" key="1">
    <source>
        <dbReference type="ARBA" id="ARBA00004651"/>
    </source>
</evidence>
<feature type="transmembrane region" description="Helical" evidence="5">
    <location>
        <begin position="73"/>
        <end position="99"/>
    </location>
</feature>
<keyword evidence="2 5" id="KW-0812">Transmembrane</keyword>
<dbReference type="PANTHER" id="PTHR23530">
    <property type="entry name" value="TRANSPORT PROTEIN-RELATED"/>
    <property type="match status" value="1"/>
</dbReference>
<comment type="subcellular location">
    <subcellularLocation>
        <location evidence="1">Cell membrane</location>
        <topology evidence="1">Multi-pass membrane protein</topology>
    </subcellularLocation>
</comment>
<feature type="transmembrane region" description="Helical" evidence="5">
    <location>
        <begin position="322"/>
        <end position="346"/>
    </location>
</feature>
<feature type="transmembrane region" description="Helical" evidence="5">
    <location>
        <begin position="297"/>
        <end position="316"/>
    </location>
</feature>